<feature type="region of interest" description="Disordered" evidence="1">
    <location>
        <begin position="1"/>
        <end position="23"/>
    </location>
</feature>
<evidence type="ECO:0000313" key="3">
    <source>
        <dbReference type="Proteomes" id="UP000287033"/>
    </source>
</evidence>
<accession>A0A401RQD1</accession>
<reference evidence="2 3" key="1">
    <citation type="journal article" date="2018" name="Nat. Ecol. Evol.">
        <title>Shark genomes provide insights into elasmobranch evolution and the origin of vertebrates.</title>
        <authorList>
            <person name="Hara Y"/>
            <person name="Yamaguchi K"/>
            <person name="Onimaru K"/>
            <person name="Kadota M"/>
            <person name="Koyanagi M"/>
            <person name="Keeley SD"/>
            <person name="Tatsumi K"/>
            <person name="Tanaka K"/>
            <person name="Motone F"/>
            <person name="Kageyama Y"/>
            <person name="Nozu R"/>
            <person name="Adachi N"/>
            <person name="Nishimura O"/>
            <person name="Nakagawa R"/>
            <person name="Tanegashima C"/>
            <person name="Kiyatake I"/>
            <person name="Matsumoto R"/>
            <person name="Murakumo K"/>
            <person name="Nishida K"/>
            <person name="Terakita A"/>
            <person name="Kuratani S"/>
            <person name="Sato K"/>
            <person name="Hyodo S Kuraku.S."/>
        </authorList>
    </citation>
    <scope>NUCLEOTIDE SEQUENCE [LARGE SCALE GENOMIC DNA]</scope>
</reference>
<feature type="compositionally biased region" description="Polar residues" evidence="1">
    <location>
        <begin position="11"/>
        <end position="23"/>
    </location>
</feature>
<proteinExistence type="predicted"/>
<keyword evidence="3" id="KW-1185">Reference proteome</keyword>
<evidence type="ECO:0000313" key="2">
    <source>
        <dbReference type="EMBL" id="GCC20388.1"/>
    </source>
</evidence>
<gene>
    <name evidence="2" type="ORF">chiPu_0018947</name>
</gene>
<name>A0A401RQD1_CHIPU</name>
<dbReference type="EMBL" id="BEZZ01001755">
    <property type="protein sequence ID" value="GCC20388.1"/>
    <property type="molecule type" value="Genomic_DNA"/>
</dbReference>
<evidence type="ECO:0000256" key="1">
    <source>
        <dbReference type="SAM" id="MobiDB-lite"/>
    </source>
</evidence>
<dbReference type="AlphaFoldDB" id="A0A401RQD1"/>
<dbReference type="OrthoDB" id="9802488at2759"/>
<dbReference type="STRING" id="137246.A0A401RQD1"/>
<comment type="caution">
    <text evidence="2">The sequence shown here is derived from an EMBL/GenBank/DDBJ whole genome shotgun (WGS) entry which is preliminary data.</text>
</comment>
<sequence length="289" mass="32573">MEPSGWEASRKNNFPTVSSTTASCDKSLGCTYLKPATRSISVQTETATLRRYLLPYMELRLVTPPREPAHPVMDDIDNVEEGTVRAAHPVVETSITAQTFYNKSYRDIKQGAETKKTINETGEETADATAFMEGVVIEPVYDRTSVSEVIIHYPIDGLFCKDWDTLFPTLSLFKTHVTKMHGIKNTRTKCSRCSKAGEYHSITCHYPKCKGSKQTPTGDFACSTYDQRFSTQLGLGQHERHRHPVLRNEKRLKPASKVKGKHGKSDRVWSQEEVALLRELQVRFAGSNL</sequence>
<protein>
    <submittedName>
        <fullName evidence="2">Uncharacterized protein</fullName>
    </submittedName>
</protein>
<organism evidence="2 3">
    <name type="scientific">Chiloscyllium punctatum</name>
    <name type="common">Brownbanded bambooshark</name>
    <name type="synonym">Hemiscyllium punctatum</name>
    <dbReference type="NCBI Taxonomy" id="137246"/>
    <lineage>
        <taxon>Eukaryota</taxon>
        <taxon>Metazoa</taxon>
        <taxon>Chordata</taxon>
        <taxon>Craniata</taxon>
        <taxon>Vertebrata</taxon>
        <taxon>Chondrichthyes</taxon>
        <taxon>Elasmobranchii</taxon>
        <taxon>Galeomorphii</taxon>
        <taxon>Galeoidea</taxon>
        <taxon>Orectolobiformes</taxon>
        <taxon>Hemiscylliidae</taxon>
        <taxon>Chiloscyllium</taxon>
    </lineage>
</organism>
<dbReference type="Proteomes" id="UP000287033">
    <property type="component" value="Unassembled WGS sequence"/>
</dbReference>